<keyword evidence="4 6" id="KW-1133">Transmembrane helix</keyword>
<dbReference type="GO" id="GO:0016020">
    <property type="term" value="C:membrane"/>
    <property type="evidence" value="ECO:0007669"/>
    <property type="project" value="UniProtKB-SubCell"/>
</dbReference>
<dbReference type="PANTHER" id="PTHR16007">
    <property type="entry name" value="EPIDIDYMAL MEMBRANE PROTEIN E9-RELATED"/>
    <property type="match status" value="1"/>
</dbReference>
<evidence type="ECO:0000256" key="1">
    <source>
        <dbReference type="ARBA" id="ARBA00004141"/>
    </source>
</evidence>
<feature type="transmembrane region" description="Helical" evidence="6">
    <location>
        <begin position="151"/>
        <end position="170"/>
    </location>
</feature>
<evidence type="ECO:0000256" key="2">
    <source>
        <dbReference type="ARBA" id="ARBA00006948"/>
    </source>
</evidence>
<organism>
    <name type="scientific">Branchiostoma floridae</name>
    <name type="common">Florida lancelet</name>
    <name type="synonym">Amphioxus</name>
    <dbReference type="NCBI Taxonomy" id="7739"/>
    <lineage>
        <taxon>Eukaryota</taxon>
        <taxon>Metazoa</taxon>
        <taxon>Chordata</taxon>
        <taxon>Cephalochordata</taxon>
        <taxon>Leptocardii</taxon>
        <taxon>Amphioxiformes</taxon>
        <taxon>Branchiostomatidae</taxon>
        <taxon>Branchiostoma</taxon>
    </lineage>
</organism>
<dbReference type="EMBL" id="GG666476">
    <property type="protein sequence ID" value="EEN66464.1"/>
    <property type="molecule type" value="Genomic_DNA"/>
</dbReference>
<feature type="transmembrane region" description="Helical" evidence="6">
    <location>
        <begin position="126"/>
        <end position="144"/>
    </location>
</feature>
<dbReference type="eggNOG" id="ENOG502QU0J">
    <property type="taxonomic scope" value="Eukaryota"/>
</dbReference>
<dbReference type="InterPro" id="IPR042127">
    <property type="entry name" value="TMEM45"/>
</dbReference>
<evidence type="ECO:0000256" key="6">
    <source>
        <dbReference type="SAM" id="Phobius"/>
    </source>
</evidence>
<proteinExistence type="inferred from homology"/>
<feature type="transmembrane region" description="Helical" evidence="6">
    <location>
        <begin position="244"/>
        <end position="270"/>
    </location>
</feature>
<dbReference type="PANTHER" id="PTHR16007:SF15">
    <property type="entry name" value="TRANSMEMBRANE PROTEIN 45B"/>
    <property type="match status" value="1"/>
</dbReference>
<comment type="similarity">
    <text evidence="2">Belongs to the TMEM45 family.</text>
</comment>
<dbReference type="AlphaFoldDB" id="C3XZR6"/>
<name>C3XZR6_BRAFL</name>
<dbReference type="InterPro" id="IPR006904">
    <property type="entry name" value="DUF716"/>
</dbReference>
<accession>C3XZR6</accession>
<protein>
    <recommendedName>
        <fullName evidence="8">Transmembrane protein 45B</fullName>
    </recommendedName>
</protein>
<sequence>MLTVDTKDFGNGVVRGAVSSKTTMGNLVGHAAPGSFFLLFAIWWTIKYSIMWASRMGGRKTSSAVCCRNAPLVCRFLSRVPVEGLCKIVFALGGLMCEQIAAHWTLINPITGEFHLLGNWQHTTMYLFFALNGFCDVLVALKAPVPSGIDYLSMSLALAVEGVLFFYHLHGRADLDVRLHKLLLLAVAPSVVVSSLEAWRPDTLLLPMIRTAFTLLQGTWFWQVGFILYPPFPGHDWDPDSHENMMFVSMAFCWHILGILLFMCVVYTVVYHIYQAKEKQLGNDMELGPLSSHMLQAHSDSELD</sequence>
<evidence type="ECO:0000313" key="7">
    <source>
        <dbReference type="EMBL" id="EEN66464.1"/>
    </source>
</evidence>
<evidence type="ECO:0000256" key="3">
    <source>
        <dbReference type="ARBA" id="ARBA00022692"/>
    </source>
</evidence>
<evidence type="ECO:0000256" key="5">
    <source>
        <dbReference type="ARBA" id="ARBA00023136"/>
    </source>
</evidence>
<dbReference type="Pfam" id="PF04819">
    <property type="entry name" value="DUF716"/>
    <property type="match status" value="1"/>
</dbReference>
<dbReference type="InParanoid" id="C3XZR6"/>
<gene>
    <name evidence="7" type="ORF">BRAFLDRAFT_124268</name>
</gene>
<comment type="subcellular location">
    <subcellularLocation>
        <location evidence="1">Membrane</location>
        <topology evidence="1">Multi-pass membrane protein</topology>
    </subcellularLocation>
</comment>
<feature type="transmembrane region" description="Helical" evidence="6">
    <location>
        <begin position="27"/>
        <end position="46"/>
    </location>
</feature>
<feature type="transmembrane region" description="Helical" evidence="6">
    <location>
        <begin position="182"/>
        <end position="199"/>
    </location>
</feature>
<keyword evidence="5 6" id="KW-0472">Membrane</keyword>
<feature type="transmembrane region" description="Helical" evidence="6">
    <location>
        <begin position="211"/>
        <end position="232"/>
    </location>
</feature>
<evidence type="ECO:0000256" key="4">
    <source>
        <dbReference type="ARBA" id="ARBA00022989"/>
    </source>
</evidence>
<reference evidence="7" key="1">
    <citation type="journal article" date="2008" name="Nature">
        <title>The amphioxus genome and the evolution of the chordate karyotype.</title>
        <authorList>
            <consortium name="US DOE Joint Genome Institute (JGI-PGF)"/>
            <person name="Putnam N.H."/>
            <person name="Butts T."/>
            <person name="Ferrier D.E.K."/>
            <person name="Furlong R.F."/>
            <person name="Hellsten U."/>
            <person name="Kawashima T."/>
            <person name="Robinson-Rechavi M."/>
            <person name="Shoguchi E."/>
            <person name="Terry A."/>
            <person name="Yu J.-K."/>
            <person name="Benito-Gutierrez E.L."/>
            <person name="Dubchak I."/>
            <person name="Garcia-Fernandez J."/>
            <person name="Gibson-Brown J.J."/>
            <person name="Grigoriev I.V."/>
            <person name="Horton A.C."/>
            <person name="de Jong P.J."/>
            <person name="Jurka J."/>
            <person name="Kapitonov V.V."/>
            <person name="Kohara Y."/>
            <person name="Kuroki Y."/>
            <person name="Lindquist E."/>
            <person name="Lucas S."/>
            <person name="Osoegawa K."/>
            <person name="Pennacchio L.A."/>
            <person name="Salamov A.A."/>
            <person name="Satou Y."/>
            <person name="Sauka-Spengler T."/>
            <person name="Schmutz J."/>
            <person name="Shin-I T."/>
            <person name="Toyoda A."/>
            <person name="Bronner-Fraser M."/>
            <person name="Fujiyama A."/>
            <person name="Holland L.Z."/>
            <person name="Holland P.W.H."/>
            <person name="Satoh N."/>
            <person name="Rokhsar D.S."/>
        </authorList>
    </citation>
    <scope>NUCLEOTIDE SEQUENCE [LARGE SCALE GENOMIC DNA]</scope>
    <source>
        <strain evidence="7">S238N-H82</strain>
        <tissue evidence="7">Testes</tissue>
    </source>
</reference>
<feature type="transmembrane region" description="Helical" evidence="6">
    <location>
        <begin position="85"/>
        <end position="106"/>
    </location>
</feature>
<keyword evidence="3 6" id="KW-0812">Transmembrane</keyword>
<evidence type="ECO:0008006" key="8">
    <source>
        <dbReference type="Google" id="ProtNLM"/>
    </source>
</evidence>